<gene>
    <name evidence="2" type="primary">gb11407</name>
    <name evidence="2" type="ORF">PR202_gb11407</name>
</gene>
<dbReference type="Proteomes" id="UP001054889">
    <property type="component" value="Unassembled WGS sequence"/>
</dbReference>
<comment type="caution">
    <text evidence="2">The sequence shown here is derived from an EMBL/GenBank/DDBJ whole genome shotgun (WGS) entry which is preliminary data.</text>
</comment>
<feature type="compositionally biased region" description="Low complexity" evidence="1">
    <location>
        <begin position="225"/>
        <end position="245"/>
    </location>
</feature>
<evidence type="ECO:0000313" key="2">
    <source>
        <dbReference type="EMBL" id="GJN23732.1"/>
    </source>
</evidence>
<feature type="compositionally biased region" description="Polar residues" evidence="1">
    <location>
        <begin position="215"/>
        <end position="224"/>
    </location>
</feature>
<dbReference type="PANTHER" id="PTHR15678:SF6">
    <property type="entry name" value="BRIDGE-LIKE LIPID TRANSFER PROTEIN FAMILY MEMBER 2"/>
    <property type="match status" value="1"/>
</dbReference>
<organism evidence="2 3">
    <name type="scientific">Eleusine coracana subsp. coracana</name>
    <dbReference type="NCBI Taxonomy" id="191504"/>
    <lineage>
        <taxon>Eukaryota</taxon>
        <taxon>Viridiplantae</taxon>
        <taxon>Streptophyta</taxon>
        <taxon>Embryophyta</taxon>
        <taxon>Tracheophyta</taxon>
        <taxon>Spermatophyta</taxon>
        <taxon>Magnoliopsida</taxon>
        <taxon>Liliopsida</taxon>
        <taxon>Poales</taxon>
        <taxon>Poaceae</taxon>
        <taxon>PACMAD clade</taxon>
        <taxon>Chloridoideae</taxon>
        <taxon>Cynodonteae</taxon>
        <taxon>Eleusininae</taxon>
        <taxon>Eleusine</taxon>
    </lineage>
</organism>
<proteinExistence type="predicted"/>
<reference evidence="2" key="2">
    <citation type="submission" date="2021-12" db="EMBL/GenBank/DDBJ databases">
        <title>Resequencing data analysis of finger millet.</title>
        <authorList>
            <person name="Hatakeyama M."/>
            <person name="Aluri S."/>
            <person name="Balachadran M.T."/>
            <person name="Sivarajan S.R."/>
            <person name="Poveda L."/>
            <person name="Shimizu-Inatsugi R."/>
            <person name="Schlapbach R."/>
            <person name="Sreeman S.M."/>
            <person name="Shimizu K.K."/>
        </authorList>
    </citation>
    <scope>NUCLEOTIDE SEQUENCE</scope>
</reference>
<protein>
    <submittedName>
        <fullName evidence="2">Uncharacterized protein</fullName>
    </submittedName>
</protein>
<accession>A0AAV5ELQ1</accession>
<name>A0AAV5ELQ1_ELECO</name>
<dbReference type="Pfam" id="PF10344">
    <property type="entry name" value="Hobbit"/>
    <property type="match status" value="1"/>
</dbReference>
<evidence type="ECO:0000313" key="3">
    <source>
        <dbReference type="Proteomes" id="UP001054889"/>
    </source>
</evidence>
<reference evidence="2" key="1">
    <citation type="journal article" date="2018" name="DNA Res.">
        <title>Multiple hybrid de novo genome assembly of finger millet, an orphan allotetraploid crop.</title>
        <authorList>
            <person name="Hatakeyama M."/>
            <person name="Aluri S."/>
            <person name="Balachadran M.T."/>
            <person name="Sivarajan S.R."/>
            <person name="Patrignani A."/>
            <person name="Gruter S."/>
            <person name="Poveda L."/>
            <person name="Shimizu-Inatsugi R."/>
            <person name="Baeten J."/>
            <person name="Francoijs K.J."/>
            <person name="Nataraja K.N."/>
            <person name="Reddy Y.A.N."/>
            <person name="Phadnis S."/>
            <person name="Ravikumar R.L."/>
            <person name="Schlapbach R."/>
            <person name="Sreeman S.M."/>
            <person name="Shimizu K.K."/>
        </authorList>
    </citation>
    <scope>NUCLEOTIDE SEQUENCE</scope>
</reference>
<dbReference type="EMBL" id="BQKI01000076">
    <property type="protein sequence ID" value="GJN23732.1"/>
    <property type="molecule type" value="Genomic_DNA"/>
</dbReference>
<keyword evidence="3" id="KW-1185">Reference proteome</keyword>
<sequence>MSNLKYELCYSRGKQHYTFDCKREPLDLVYRGFDLHKPEVYLIRDSNLSSVDNITKVKTTTQQPMSKFVHDKFNLGNLQEKHEDGFLLSSDYFTIRRQAPKADPDRLMKWQDTGRIEITYVRSEFENGSESDHTLSEPSDDDDGFNVVLADNCQRVFVYGLKLLWTIENRDAVWSWVGGISKAFESPKPSPSRQYAQRKMIEERNAEGSRLVQDAASSIHVSTPSAQPVEPSGSSSSLHSKGNRSSDLAGTFIPHAAPKLASFVKHGIFDDFNDEGELQFMVNVIKPQFNLHSEEANGRFLLAAASGRVLARSFHSVVHVGKEMLEQALGASNLHIPELQPEMTWKKFDLSVILEDVQAHVAPTDVDPGAGLQWLPRILGSSEKLKRTGALLERVFMPCQMYFRYTRHKGGTADLKCNHSLIILYSVTQVKPLKELRFNSPNITATMTSRQFQVMWDVLSNLLFARLPK</sequence>
<evidence type="ECO:0000256" key="1">
    <source>
        <dbReference type="SAM" id="MobiDB-lite"/>
    </source>
</evidence>
<feature type="region of interest" description="Disordered" evidence="1">
    <location>
        <begin position="212"/>
        <end position="245"/>
    </location>
</feature>
<dbReference type="AlphaFoldDB" id="A0AAV5ELQ1"/>
<dbReference type="InterPro" id="IPR045167">
    <property type="entry name" value="Hobbit"/>
</dbReference>
<dbReference type="PANTHER" id="PTHR15678">
    <property type="entry name" value="ANTIGEN MLAA-22-RELATED"/>
    <property type="match status" value="1"/>
</dbReference>